<dbReference type="PROSITE" id="PS50853">
    <property type="entry name" value="FN3"/>
    <property type="match status" value="1"/>
</dbReference>
<proteinExistence type="predicted"/>
<dbReference type="AlphaFoldDB" id="A0A951P9K2"/>
<keyword evidence="1" id="KW-0732">Signal</keyword>
<dbReference type="InterPro" id="IPR003961">
    <property type="entry name" value="FN3_dom"/>
</dbReference>
<evidence type="ECO:0000259" key="2">
    <source>
        <dbReference type="PROSITE" id="PS50853"/>
    </source>
</evidence>
<comment type="caution">
    <text evidence="3">The sequence shown here is derived from an EMBL/GenBank/DDBJ whole genome shotgun (WGS) entry which is preliminary data.</text>
</comment>
<gene>
    <name evidence="3" type="ORF">KME07_05605</name>
</gene>
<dbReference type="Proteomes" id="UP000707356">
    <property type="component" value="Unassembled WGS sequence"/>
</dbReference>
<feature type="chain" id="PRO_5037798159" description="Fibronectin type-III domain-containing protein" evidence="1">
    <location>
        <begin position="31"/>
        <end position="824"/>
    </location>
</feature>
<protein>
    <recommendedName>
        <fullName evidence="2">Fibronectin type-III domain-containing protein</fullName>
    </recommendedName>
</protein>
<evidence type="ECO:0000313" key="4">
    <source>
        <dbReference type="Proteomes" id="UP000707356"/>
    </source>
</evidence>
<reference evidence="3" key="2">
    <citation type="journal article" date="2022" name="Microbiol. Resour. Announc.">
        <title>Metagenome Sequencing to Explore Phylogenomics of Terrestrial Cyanobacteria.</title>
        <authorList>
            <person name="Ward R.D."/>
            <person name="Stajich J.E."/>
            <person name="Johansen J.R."/>
            <person name="Huntemann M."/>
            <person name="Clum A."/>
            <person name="Foster B."/>
            <person name="Foster B."/>
            <person name="Roux S."/>
            <person name="Palaniappan K."/>
            <person name="Varghese N."/>
            <person name="Mukherjee S."/>
            <person name="Reddy T.B.K."/>
            <person name="Daum C."/>
            <person name="Copeland A."/>
            <person name="Chen I.A."/>
            <person name="Ivanova N.N."/>
            <person name="Kyrpides N.C."/>
            <person name="Shapiro N."/>
            <person name="Eloe-Fadrosh E.A."/>
            <person name="Pietrasiak N."/>
        </authorList>
    </citation>
    <scope>NUCLEOTIDE SEQUENCE</scope>
    <source>
        <strain evidence="3">GSE-TBD4-15B</strain>
    </source>
</reference>
<evidence type="ECO:0000256" key="1">
    <source>
        <dbReference type="SAM" id="SignalP"/>
    </source>
</evidence>
<sequence length="824" mass="89291">MKKLVIRLSLALSTLLVVILCSLTIPIATAATDSTPDYQRYITFHNDFPFPVYPVIQVPTDLCGGENNVRRILVNGPGPEDGGLQPGETVTVMIPNEGKLVDVKGVQQVRRCWYQSGRVYIFSVNLFNFEKAMVALDKNNAAQTTQYDNSTYPRTPVPCFQGKRDQPGTSGNCFTGFANNSIAADAPAQLAEYTFDSDNADANGDPDTGTPMADIDVSHVDDLYLPVAASVSNHGATGYMGGAMDLPTFRQRVSDFVTKLPWTMYSAYLSQYQVDNAFSKLLPSELGGGTNTVAVHVPGGYNTIQNTLAKAVSSVYKPTDGSNYLISGVVNQATEVQPYIDRWMSWIQGNPCTNLDQLAWPDGVTQQFNKANFCSLFQSNAQAVWNNFYTAFQQNSTPFYQDCGLPDNPDQNLQNACVIQHIVGYNPQIGGVDLPDMTDRTQRVQALLRGVAYDPNDGSQQYQFDPFLTFTVPYSSQFNLDPYTRLIHSPTDGVAAVAYSFSIDDKYGNFRDASSGFIIDAGGTTALDNQRPYDPYQQYKINWGYNAAGAGISNNWVSANLCSAIDIPIAGPGAQTLPLPFASGAYKPCRIILTDAGSNTMAFDITPESKQVTDTYTGATAQVWGLPTGQDSGSPAITSSLSPTDLQDCKSNSGALLYGLCDNVTVSAVWAVDPLQRDIVYMGLNYPDMPRVNINLPAAPNLDSGQVIWPYTASITAQPPDNGNVLVTWSTPRVAAASQPPLKYTLYLWQNGGWQPQTCADSSKPECAISSTSFGTSANLYVIAFNYTASPQTQSVQLYGCYPAANPCPPPASGNTAKTRVLER</sequence>
<organism evidence="3 4">
    <name type="scientific">Pegethrix bostrychoides GSE-TBD4-15B</name>
    <dbReference type="NCBI Taxonomy" id="2839662"/>
    <lineage>
        <taxon>Bacteria</taxon>
        <taxon>Bacillati</taxon>
        <taxon>Cyanobacteriota</taxon>
        <taxon>Cyanophyceae</taxon>
        <taxon>Oculatellales</taxon>
        <taxon>Oculatellaceae</taxon>
        <taxon>Pegethrix</taxon>
    </lineage>
</organism>
<name>A0A951P9K2_9CYAN</name>
<feature type="domain" description="Fibronectin type-III" evidence="2">
    <location>
        <begin position="711"/>
        <end position="804"/>
    </location>
</feature>
<accession>A0A951P9K2</accession>
<reference evidence="3" key="1">
    <citation type="submission" date="2021-05" db="EMBL/GenBank/DDBJ databases">
        <authorList>
            <person name="Pietrasiak N."/>
            <person name="Ward R."/>
            <person name="Stajich J.E."/>
            <person name="Kurbessoian T."/>
        </authorList>
    </citation>
    <scope>NUCLEOTIDE SEQUENCE</scope>
    <source>
        <strain evidence="3">GSE-TBD4-15B</strain>
    </source>
</reference>
<dbReference type="EMBL" id="JAHHHV010000024">
    <property type="protein sequence ID" value="MBW4464900.1"/>
    <property type="molecule type" value="Genomic_DNA"/>
</dbReference>
<evidence type="ECO:0000313" key="3">
    <source>
        <dbReference type="EMBL" id="MBW4464900.1"/>
    </source>
</evidence>
<dbReference type="SUPFAM" id="SSF49265">
    <property type="entry name" value="Fibronectin type III"/>
    <property type="match status" value="1"/>
</dbReference>
<feature type="signal peptide" evidence="1">
    <location>
        <begin position="1"/>
        <end position="30"/>
    </location>
</feature>
<dbReference type="InterPro" id="IPR036116">
    <property type="entry name" value="FN3_sf"/>
</dbReference>